<sequence>MKNEKEGYLEILSIIENAAIKCHRDPKEVKIVAVSKTYPWKEVSFCYEEGCRLFGESRVQEALVKQEEAPKDIEWHFIGTLQKNKVRKIINKFSLLHSVNSLELAEKISEVSLEENTVTKILLQINTSYEPTKHGFLTEQFESFISKIVLLKGVEVQGLMTMAPLTKDEKTIRSCFQNLRKIQTKFSSKDLPLKELSMGMSEDYKIAIEEGATLLRLGTILFGKRNYQGNIIIK</sequence>
<dbReference type="NCBIfam" id="TIGR00044">
    <property type="entry name" value="YggS family pyridoxal phosphate-dependent enzyme"/>
    <property type="match status" value="1"/>
</dbReference>
<dbReference type="FunFam" id="3.20.20.10:FF:000018">
    <property type="entry name" value="Pyridoxal phosphate homeostasis protein"/>
    <property type="match status" value="1"/>
</dbReference>
<reference evidence="6" key="1">
    <citation type="submission" date="2013-12" db="EMBL/GenBank/DDBJ databases">
        <authorList>
            <person name="Linke B."/>
        </authorList>
    </citation>
    <scope>NUCLEOTIDE SEQUENCE [LARGE SCALE GENOMIC DNA]</scope>
    <source>
        <strain evidence="6">CRIB-18</strain>
    </source>
</reference>
<dbReference type="CDD" id="cd00635">
    <property type="entry name" value="PLPDE_III_YBL036c_like"/>
    <property type="match status" value="1"/>
</dbReference>
<keyword evidence="7" id="KW-1185">Reference proteome</keyword>
<dbReference type="InterPro" id="IPR029066">
    <property type="entry name" value="PLP-binding_barrel"/>
</dbReference>
<dbReference type="PIRSF" id="PIRSF004848">
    <property type="entry name" value="YBL036c_PLPDEIII"/>
    <property type="match status" value="1"/>
</dbReference>
<gene>
    <name evidence="6" type="ORF">CSEC_1088</name>
</gene>
<dbReference type="STRING" id="1437425.CSEC_1088"/>
<dbReference type="PANTHER" id="PTHR10146">
    <property type="entry name" value="PROLINE SYNTHETASE CO-TRANSCRIBED BACTERIAL HOMOLOG PROTEIN"/>
    <property type="match status" value="1"/>
</dbReference>
<evidence type="ECO:0000256" key="2">
    <source>
        <dbReference type="HAMAP-Rule" id="MF_02087"/>
    </source>
</evidence>
<name>A0A090DYY9_9BACT</name>
<protein>
    <recommendedName>
        <fullName evidence="2">Pyridoxal phosphate homeostasis protein</fullName>
        <shortName evidence="2">PLP homeostasis protein</shortName>
    </recommendedName>
</protein>
<evidence type="ECO:0000256" key="3">
    <source>
        <dbReference type="PIRSR" id="PIRSR004848-1"/>
    </source>
</evidence>
<keyword evidence="1 2" id="KW-0663">Pyridoxal phosphate</keyword>
<evidence type="ECO:0000313" key="7">
    <source>
        <dbReference type="Proteomes" id="UP000031552"/>
    </source>
</evidence>
<dbReference type="EMBL" id="CCEJ010000004">
    <property type="protein sequence ID" value="CDR33914.1"/>
    <property type="molecule type" value="Genomic_DNA"/>
</dbReference>
<dbReference type="Pfam" id="PF01168">
    <property type="entry name" value="Ala_racemase_N"/>
    <property type="match status" value="1"/>
</dbReference>
<dbReference type="AlphaFoldDB" id="A0A090DYY9"/>
<proteinExistence type="inferred from homology"/>
<dbReference type="Proteomes" id="UP000031552">
    <property type="component" value="Unassembled WGS sequence"/>
</dbReference>
<comment type="cofactor">
    <cofactor evidence="3">
        <name>pyridoxal 5'-phosphate</name>
        <dbReference type="ChEBI" id="CHEBI:597326"/>
    </cofactor>
</comment>
<evidence type="ECO:0000256" key="4">
    <source>
        <dbReference type="RuleBase" id="RU004514"/>
    </source>
</evidence>
<dbReference type="InterPro" id="IPR001608">
    <property type="entry name" value="Ala_racemase_N"/>
</dbReference>
<comment type="similarity">
    <text evidence="2 4">Belongs to the pyridoxal phosphate-binding protein YggS/PROSC family.</text>
</comment>
<dbReference type="Gene3D" id="3.20.20.10">
    <property type="entry name" value="Alanine racemase"/>
    <property type="match status" value="1"/>
</dbReference>
<evidence type="ECO:0000313" key="6">
    <source>
        <dbReference type="EMBL" id="CDR33914.1"/>
    </source>
</evidence>
<organism evidence="6 7">
    <name type="scientific">Candidatus Criblamydia sequanensis CRIB-18</name>
    <dbReference type="NCBI Taxonomy" id="1437425"/>
    <lineage>
        <taxon>Bacteria</taxon>
        <taxon>Pseudomonadati</taxon>
        <taxon>Chlamydiota</taxon>
        <taxon>Chlamydiia</taxon>
        <taxon>Parachlamydiales</taxon>
        <taxon>Candidatus Criblamydiaceae</taxon>
        <taxon>Candidatus Criblamydia</taxon>
    </lineage>
</organism>
<dbReference type="InterPro" id="IPR011078">
    <property type="entry name" value="PyrdxlP_homeostasis"/>
</dbReference>
<dbReference type="PROSITE" id="PS01211">
    <property type="entry name" value="UPF0001"/>
    <property type="match status" value="1"/>
</dbReference>
<dbReference type="HAMAP" id="MF_02087">
    <property type="entry name" value="PLP_homeostasis"/>
    <property type="match status" value="1"/>
</dbReference>
<dbReference type="eggNOG" id="COG0325">
    <property type="taxonomic scope" value="Bacteria"/>
</dbReference>
<reference evidence="6" key="2">
    <citation type="submission" date="2014-09" db="EMBL/GenBank/DDBJ databases">
        <title>Criblamydia sequanensis harbors a mega-plasmid encoding arsenite resistance.</title>
        <authorList>
            <person name="Bertelli C."/>
            <person name="Goesmann A."/>
            <person name="Greub G."/>
        </authorList>
    </citation>
    <scope>NUCLEOTIDE SEQUENCE [LARGE SCALE GENOMIC DNA]</scope>
    <source>
        <strain evidence="6">CRIB-18</strain>
    </source>
</reference>
<dbReference type="GO" id="GO:0030170">
    <property type="term" value="F:pyridoxal phosphate binding"/>
    <property type="evidence" value="ECO:0007669"/>
    <property type="project" value="UniProtKB-UniRule"/>
</dbReference>
<evidence type="ECO:0000259" key="5">
    <source>
        <dbReference type="Pfam" id="PF01168"/>
    </source>
</evidence>
<dbReference type="SUPFAM" id="SSF51419">
    <property type="entry name" value="PLP-binding barrel"/>
    <property type="match status" value="1"/>
</dbReference>
<feature type="domain" description="Alanine racemase N-terminal" evidence="5">
    <location>
        <begin position="26"/>
        <end position="224"/>
    </location>
</feature>
<dbReference type="PANTHER" id="PTHR10146:SF14">
    <property type="entry name" value="PYRIDOXAL PHOSPHATE HOMEOSTASIS PROTEIN"/>
    <property type="match status" value="1"/>
</dbReference>
<comment type="caution">
    <text evidence="6">The sequence shown here is derived from an EMBL/GenBank/DDBJ whole genome shotgun (WGS) entry which is preliminary data.</text>
</comment>
<feature type="modified residue" description="N6-(pyridoxal phosphate)lysine" evidence="2 3">
    <location>
        <position position="36"/>
    </location>
</feature>
<dbReference type="OrthoDB" id="9804072at2"/>
<accession>A0A090DYY9</accession>
<comment type="function">
    <text evidence="2">Pyridoxal 5'-phosphate (PLP)-binding protein, which is involved in PLP homeostasis.</text>
</comment>
<dbReference type="RefSeq" id="WP_041017439.1">
    <property type="nucleotide sequence ID" value="NZ_CCEJ010000004.1"/>
</dbReference>
<evidence type="ECO:0000256" key="1">
    <source>
        <dbReference type="ARBA" id="ARBA00022898"/>
    </source>
</evidence>